<dbReference type="OrthoDB" id="9793623at2"/>
<dbReference type="eggNOG" id="COG3091">
    <property type="taxonomic scope" value="Bacteria"/>
</dbReference>
<dbReference type="Proteomes" id="UP000013167">
    <property type="component" value="Unassembled WGS sequence"/>
</dbReference>
<reference evidence="2 3" key="1">
    <citation type="journal article" date="2013" name="ISME J.">
        <title>A metabolic model for members of the genus Tetrasphaera involved in enhanced biological phosphorus removal.</title>
        <authorList>
            <person name="Kristiansen R."/>
            <person name="Nguyen H.T.T."/>
            <person name="Saunders A.M."/>
            <person name="Nielsen J.L."/>
            <person name="Wimmer R."/>
            <person name="Le V.Q."/>
            <person name="McIlroy S.J."/>
            <person name="Petrovski S."/>
            <person name="Seviour R.J."/>
            <person name="Calteau A."/>
            <person name="Nielsen K.L."/>
            <person name="Nielsen P.H."/>
        </authorList>
    </citation>
    <scope>NUCLEOTIDE SEQUENCE [LARGE SCALE GENOMIC DNA]</scope>
    <source>
        <strain evidence="2 3">Lp2</strain>
    </source>
</reference>
<feature type="domain" description="SprT-like" evidence="1">
    <location>
        <begin position="1"/>
        <end position="139"/>
    </location>
</feature>
<dbReference type="STRING" id="1193181.BN10_300017"/>
<accession>N0E1M5</accession>
<dbReference type="RefSeq" id="WP_010849568.1">
    <property type="nucleotide sequence ID" value="NZ_HF570956.1"/>
</dbReference>
<dbReference type="Pfam" id="PF10263">
    <property type="entry name" value="SprT-like"/>
    <property type="match status" value="1"/>
</dbReference>
<gene>
    <name evidence="2" type="ORF">BN10_300017</name>
</gene>
<evidence type="ECO:0000259" key="1">
    <source>
        <dbReference type="SMART" id="SM00731"/>
    </source>
</evidence>
<keyword evidence="3" id="KW-1185">Reference proteome</keyword>
<dbReference type="GO" id="GO:0006950">
    <property type="term" value="P:response to stress"/>
    <property type="evidence" value="ECO:0007669"/>
    <property type="project" value="UniProtKB-ARBA"/>
</dbReference>
<dbReference type="HOGENOM" id="CLU_104499_1_0_11"/>
<proteinExistence type="predicted"/>
<evidence type="ECO:0000313" key="3">
    <source>
        <dbReference type="Proteomes" id="UP000013167"/>
    </source>
</evidence>
<dbReference type="AlphaFoldDB" id="N0E1M5"/>
<protein>
    <submittedName>
        <fullName evidence="2">Phage-related protein</fullName>
    </submittedName>
</protein>
<dbReference type="SMART" id="SM00731">
    <property type="entry name" value="SprT"/>
    <property type="match status" value="1"/>
</dbReference>
<dbReference type="EMBL" id="CAIZ01000098">
    <property type="protein sequence ID" value="CCH69676.1"/>
    <property type="molecule type" value="Genomic_DNA"/>
</dbReference>
<name>N0E1M5_9MICO</name>
<dbReference type="InterPro" id="IPR006640">
    <property type="entry name" value="SprT-like_domain"/>
</dbReference>
<organism evidence="2 3">
    <name type="scientific">Phycicoccus elongatus Lp2</name>
    <dbReference type="NCBI Taxonomy" id="1193181"/>
    <lineage>
        <taxon>Bacteria</taxon>
        <taxon>Bacillati</taxon>
        <taxon>Actinomycetota</taxon>
        <taxon>Actinomycetes</taxon>
        <taxon>Micrococcales</taxon>
        <taxon>Intrasporangiaceae</taxon>
        <taxon>Phycicoccus</taxon>
    </lineage>
</organism>
<sequence>MRMDHALAMARRLMADHELHGWTVVADRAKTRAGVCRFGKRQIGLSRPLTELHSEEEVRDTILHEIAHALVGPEHGHDRVWRAKARAIGSSGERCVSLDAPRVVGDWVGTCPAGHTSTRHRAPQRVATCSRCSRRFDLRNLIRWRYQGASVPMPERYAAELRRLLGTSGDRVVAGAPERTFAVGDIVEVVAPSSTWHGAVGEIELVGAAKCQVRFEGGDLVAVPVPVLRLADPLASEGVSA</sequence>
<comment type="caution">
    <text evidence="2">The sequence shown here is derived from an EMBL/GenBank/DDBJ whole genome shotgun (WGS) entry which is preliminary data.</text>
</comment>
<evidence type="ECO:0000313" key="2">
    <source>
        <dbReference type="EMBL" id="CCH69676.1"/>
    </source>
</evidence>